<keyword evidence="3" id="KW-1185">Reference proteome</keyword>
<dbReference type="Proteomes" id="UP000054047">
    <property type="component" value="Unassembled WGS sequence"/>
</dbReference>
<protein>
    <submittedName>
        <fullName evidence="2">Uncharacterized protein</fullName>
    </submittedName>
</protein>
<evidence type="ECO:0000256" key="1">
    <source>
        <dbReference type="SAM" id="MobiDB-lite"/>
    </source>
</evidence>
<dbReference type="AlphaFoldDB" id="A0A0C2BKV2"/>
<feature type="region of interest" description="Disordered" evidence="1">
    <location>
        <begin position="46"/>
        <end position="89"/>
    </location>
</feature>
<proteinExistence type="predicted"/>
<evidence type="ECO:0000313" key="2">
    <source>
        <dbReference type="EMBL" id="KIH44358.1"/>
    </source>
</evidence>
<accession>A0A0C2BKV2</accession>
<reference evidence="2 3" key="1">
    <citation type="submission" date="2013-12" db="EMBL/GenBank/DDBJ databases">
        <title>Draft genome of the parsitic nematode Ancylostoma duodenale.</title>
        <authorList>
            <person name="Mitreva M."/>
        </authorList>
    </citation>
    <scope>NUCLEOTIDE SEQUENCE [LARGE SCALE GENOMIC DNA]</scope>
    <source>
        <strain evidence="2 3">Zhejiang</strain>
    </source>
</reference>
<sequence>MALRKRPLYGRAIREGYEVWAAVTPLEFEEVPAGSGADIKSCCGQASDCPTGETDQSCSTAQRPPQKQGLTPEFTQCPEPSPAPNPSLR</sequence>
<feature type="compositionally biased region" description="Pro residues" evidence="1">
    <location>
        <begin position="79"/>
        <end position="89"/>
    </location>
</feature>
<dbReference type="OrthoDB" id="406838at2759"/>
<evidence type="ECO:0000313" key="3">
    <source>
        <dbReference type="Proteomes" id="UP000054047"/>
    </source>
</evidence>
<dbReference type="EMBL" id="KN778345">
    <property type="protein sequence ID" value="KIH44358.1"/>
    <property type="molecule type" value="Genomic_DNA"/>
</dbReference>
<name>A0A0C2BKV2_9BILA</name>
<organism evidence="2 3">
    <name type="scientific">Ancylostoma duodenale</name>
    <dbReference type="NCBI Taxonomy" id="51022"/>
    <lineage>
        <taxon>Eukaryota</taxon>
        <taxon>Metazoa</taxon>
        <taxon>Ecdysozoa</taxon>
        <taxon>Nematoda</taxon>
        <taxon>Chromadorea</taxon>
        <taxon>Rhabditida</taxon>
        <taxon>Rhabditina</taxon>
        <taxon>Rhabditomorpha</taxon>
        <taxon>Strongyloidea</taxon>
        <taxon>Ancylostomatidae</taxon>
        <taxon>Ancylostomatinae</taxon>
        <taxon>Ancylostoma</taxon>
    </lineage>
</organism>
<gene>
    <name evidence="2" type="ORF">ANCDUO_25617</name>
</gene>
<feature type="compositionally biased region" description="Polar residues" evidence="1">
    <location>
        <begin position="53"/>
        <end position="69"/>
    </location>
</feature>